<reference evidence="3 4" key="1">
    <citation type="submission" date="2016-10" db="EMBL/GenBank/DDBJ databases">
        <authorList>
            <person name="Varghese N."/>
            <person name="Submissions S."/>
        </authorList>
    </citation>
    <scope>NUCLEOTIDE SEQUENCE [LARGE SCALE GENOMIC DNA]</scope>
    <source>
        <strain evidence="3 4">WC1T17</strain>
    </source>
</reference>
<comment type="similarity">
    <text evidence="1">Belongs to the LytR/CpsA/Psr (LCP) family.</text>
</comment>
<dbReference type="NCBIfam" id="TIGR00350">
    <property type="entry name" value="lytR_cpsA_psr"/>
    <property type="match status" value="1"/>
</dbReference>
<organism evidence="3 4">
    <name type="scientific">Ligilactobacillus ruminis</name>
    <dbReference type="NCBI Taxonomy" id="1623"/>
    <lineage>
        <taxon>Bacteria</taxon>
        <taxon>Bacillati</taxon>
        <taxon>Bacillota</taxon>
        <taxon>Bacilli</taxon>
        <taxon>Lactobacillales</taxon>
        <taxon>Lactobacillaceae</taxon>
        <taxon>Ligilactobacillus</taxon>
    </lineage>
</organism>
<dbReference type="Pfam" id="PF03816">
    <property type="entry name" value="LytR_cpsA_psr"/>
    <property type="match status" value="1"/>
</dbReference>
<evidence type="ECO:0000313" key="4">
    <source>
        <dbReference type="Proteomes" id="UP000182089"/>
    </source>
</evidence>
<evidence type="ECO:0000313" key="3">
    <source>
        <dbReference type="EMBL" id="SEM47821.1"/>
    </source>
</evidence>
<feature type="domain" description="Cell envelope-related transcriptional attenuator" evidence="2">
    <location>
        <begin position="88"/>
        <end position="229"/>
    </location>
</feature>
<dbReference type="InterPro" id="IPR050922">
    <property type="entry name" value="LytR/CpsA/Psr_CW_biosynth"/>
</dbReference>
<accession>A0ABY1AA66</accession>
<comment type="caution">
    <text evidence="3">The sequence shown here is derived from an EMBL/GenBank/DDBJ whole genome shotgun (WGS) entry which is preliminary data.</text>
</comment>
<dbReference type="Gene3D" id="3.40.630.190">
    <property type="entry name" value="LCP protein"/>
    <property type="match status" value="1"/>
</dbReference>
<dbReference type="PANTHER" id="PTHR33392">
    <property type="entry name" value="POLYISOPRENYL-TEICHOIC ACID--PEPTIDOGLYCAN TEICHOIC ACID TRANSFERASE TAGU"/>
    <property type="match status" value="1"/>
</dbReference>
<sequence length="309" mass="34157">MDDSKKHHHHHRRAWWKWLLGVLLALVVVNGGVAAKFYFSAKDAVDKTYKKVSYKKKRTQDTISSGKPFSVLLLGTDTGEYGRSYQGRSDTIMVAAVASNKTTLVSIPRDTLVTIAGHSGNNKINAAYAYDGVSGALNTLQSYLDIPIDHYVEINMKGLEQLSAAVGSVTVYNDLDFTADGYHFAKGNVTINSKNILAYTRMRHQDSRGDYGRQLRQRMVIQAMVKKIASLDSLTKYQSILNAISSNMKTDLTFSDVKKIASSYSKATNIEQVQLKGSGQMIDGVSYEVVSQDALTKVQNTLKTALKIK</sequence>
<proteinExistence type="inferred from homology"/>
<dbReference type="InterPro" id="IPR004474">
    <property type="entry name" value="LytR_CpsA_psr"/>
</dbReference>
<evidence type="ECO:0000256" key="1">
    <source>
        <dbReference type="ARBA" id="ARBA00006068"/>
    </source>
</evidence>
<gene>
    <name evidence="3" type="ORF">SAMN05216431_10370</name>
</gene>
<dbReference type="Proteomes" id="UP000182089">
    <property type="component" value="Unassembled WGS sequence"/>
</dbReference>
<name>A0ABY1AA66_9LACO</name>
<dbReference type="PANTHER" id="PTHR33392:SF6">
    <property type="entry name" value="POLYISOPRENYL-TEICHOIC ACID--PEPTIDOGLYCAN TEICHOIC ACID TRANSFERASE TAGU"/>
    <property type="match status" value="1"/>
</dbReference>
<dbReference type="EMBL" id="FOCC01000003">
    <property type="protein sequence ID" value="SEM47821.1"/>
    <property type="molecule type" value="Genomic_DNA"/>
</dbReference>
<protein>
    <submittedName>
        <fullName evidence="3">Transcriptional attenuator, LytR family</fullName>
    </submittedName>
</protein>
<evidence type="ECO:0000259" key="2">
    <source>
        <dbReference type="Pfam" id="PF03816"/>
    </source>
</evidence>